<proteinExistence type="predicted"/>
<sequence>MTDPNSVKNEVGSVTGTYIGGAANNNTIKTTVNERQEAKEDNPSAGELLNSLKASIQNESSLSEENKNMALQEVQKLEEALNNPENPTKKQEAKTAKYTLLGILTESLPTAAKLVEEFKKLLPYIASALGLG</sequence>
<evidence type="ECO:0000313" key="2">
    <source>
        <dbReference type="EMBL" id="MCT7978440.1"/>
    </source>
</evidence>
<keyword evidence="3" id="KW-1185">Reference proteome</keyword>
<dbReference type="EMBL" id="JAMXFA010000014">
    <property type="protein sequence ID" value="MCT7978440.1"/>
    <property type="molecule type" value="Genomic_DNA"/>
</dbReference>
<dbReference type="Proteomes" id="UP001525961">
    <property type="component" value="Unassembled WGS sequence"/>
</dbReference>
<dbReference type="RefSeq" id="WP_261200999.1">
    <property type="nucleotide sequence ID" value="NZ_JAMXFA010000014.1"/>
</dbReference>
<feature type="compositionally biased region" description="Polar residues" evidence="1">
    <location>
        <begin position="1"/>
        <end position="16"/>
    </location>
</feature>
<gene>
    <name evidence="2" type="ORF">NG792_12045</name>
</gene>
<comment type="caution">
    <text evidence="2">The sequence shown here is derived from an EMBL/GenBank/DDBJ whole genome shotgun (WGS) entry which is preliminary data.</text>
</comment>
<evidence type="ECO:0000256" key="1">
    <source>
        <dbReference type="SAM" id="MobiDB-lite"/>
    </source>
</evidence>
<accession>A0ABT2NAR4</accession>
<reference evidence="2 3" key="1">
    <citation type="journal article" date="2022" name="Front. Microbiol.">
        <title>High genomic differentiation and limited gene flow indicate recent cryptic speciation within the genus Laspinema (cyanobacteria).</title>
        <authorList>
            <person name="Stanojkovic A."/>
            <person name="Skoupy S."/>
            <person name="Skaloud P."/>
            <person name="Dvorak P."/>
        </authorList>
    </citation>
    <scope>NUCLEOTIDE SEQUENCE [LARGE SCALE GENOMIC DNA]</scope>
    <source>
        <strain evidence="2 3">D3b</strain>
    </source>
</reference>
<name>A0ABT2NAR4_9CYAN</name>
<feature type="region of interest" description="Disordered" evidence="1">
    <location>
        <begin position="1"/>
        <end position="26"/>
    </location>
</feature>
<organism evidence="2 3">
    <name type="scientific">Laspinema olomoucense D3b</name>
    <dbReference type="NCBI Taxonomy" id="2953688"/>
    <lineage>
        <taxon>Bacteria</taxon>
        <taxon>Bacillati</taxon>
        <taxon>Cyanobacteriota</taxon>
        <taxon>Cyanophyceae</taxon>
        <taxon>Oscillatoriophycideae</taxon>
        <taxon>Oscillatoriales</taxon>
        <taxon>Laspinemataceae</taxon>
        <taxon>Laspinema</taxon>
        <taxon>Laspinema olomoucense</taxon>
    </lineage>
</organism>
<evidence type="ECO:0000313" key="3">
    <source>
        <dbReference type="Proteomes" id="UP001525961"/>
    </source>
</evidence>
<protein>
    <submittedName>
        <fullName evidence="2">Uncharacterized protein</fullName>
    </submittedName>
</protein>